<protein>
    <recommendedName>
        <fullName evidence="3">Maltase</fullName>
    </recommendedName>
</protein>
<dbReference type="GO" id="GO:0004558">
    <property type="term" value="F:alpha-1,4-glucosidase activity"/>
    <property type="evidence" value="ECO:0007669"/>
    <property type="project" value="TreeGrafter"/>
</dbReference>
<feature type="domain" description="Glycoside hydrolase family 31 TIM barrel" evidence="5">
    <location>
        <begin position="286"/>
        <end position="364"/>
    </location>
</feature>
<dbReference type="WBParaSite" id="GPUH_0000107701-mRNA-1">
    <property type="protein sequence ID" value="GPUH_0000107701-mRNA-1"/>
    <property type="gene ID" value="GPUH_0000107701"/>
</dbReference>
<keyword evidence="2" id="KW-0325">Glycoprotein</keyword>
<comment type="similarity">
    <text evidence="1 4">Belongs to the glycosyl hydrolase 31 family.</text>
</comment>
<reference evidence="7" key="1">
    <citation type="submission" date="2016-06" db="UniProtKB">
        <authorList>
            <consortium name="WormBaseParasite"/>
        </authorList>
    </citation>
    <scope>IDENTIFICATION</scope>
</reference>
<dbReference type="PANTHER" id="PTHR22762:SF133">
    <property type="entry name" value="P-TYPE DOMAIN-CONTAINING PROTEIN"/>
    <property type="match status" value="1"/>
</dbReference>
<sequence length="402" mass="46510">LVKTRTGALNPYGTDLSPINVQISNSDTVLNVRIGTEGRYEPTIPLPRASIRAKQQYFTVETSYESELFVLRIHRAKTRKRIWDTSIGGLLFADQYIQIATFLPTDKIYGFGENVHLSLKHEFFNYTTWSMLARDQPPDPANKQRNLYGVHPFYLGLEGDNKAHGVLIWNSNPQEITTGPGPHLIYRTIGGMLDITFFAGPTPEEVIQQYHSYIGLPSLPAYFALGFQFCRYGYKNLLEMKETIERIRNAKIPIDVAYADIDYMERYKDFTISEVAVQIVCTIIDDFKKKKKNHRIPTNCIAFSYSSREGSYSSILFKKYWRDFKSYADELHKQNMHLILIFDPAIEVDYPSFQRALQKNVSFIEWENYEQVPHEIQDKYSLTKGTKVSRKKYIFSTNSSVC</sequence>
<dbReference type="AlphaFoldDB" id="A0A183CX86"/>
<organism evidence="7">
    <name type="scientific">Gongylonema pulchrum</name>
    <dbReference type="NCBI Taxonomy" id="637853"/>
    <lineage>
        <taxon>Eukaryota</taxon>
        <taxon>Metazoa</taxon>
        <taxon>Ecdysozoa</taxon>
        <taxon>Nematoda</taxon>
        <taxon>Chromadorea</taxon>
        <taxon>Rhabditida</taxon>
        <taxon>Spirurina</taxon>
        <taxon>Spiruromorpha</taxon>
        <taxon>Spiruroidea</taxon>
        <taxon>Gongylonematidae</taxon>
        <taxon>Gongylonema</taxon>
    </lineage>
</organism>
<feature type="domain" description="Glycoside hydrolase family 31 TIM barrel" evidence="5">
    <location>
        <begin position="217"/>
        <end position="274"/>
    </location>
</feature>
<evidence type="ECO:0000259" key="5">
    <source>
        <dbReference type="Pfam" id="PF01055"/>
    </source>
</evidence>
<dbReference type="InterPro" id="IPR000322">
    <property type="entry name" value="Glyco_hydro_31_TIM"/>
</dbReference>
<dbReference type="Gene3D" id="2.60.40.1760">
    <property type="entry name" value="glycosyl hydrolase (family 31)"/>
    <property type="match status" value="1"/>
</dbReference>
<dbReference type="Pfam" id="PF01055">
    <property type="entry name" value="Glyco_hydro_31_2nd"/>
    <property type="match status" value="2"/>
</dbReference>
<keyword evidence="4" id="KW-0378">Hydrolase</keyword>
<dbReference type="InterPro" id="IPR017853">
    <property type="entry name" value="GH"/>
</dbReference>
<dbReference type="PANTHER" id="PTHR22762">
    <property type="entry name" value="ALPHA-GLUCOSIDASE"/>
    <property type="match status" value="1"/>
</dbReference>
<dbReference type="SUPFAM" id="SSF74650">
    <property type="entry name" value="Galactose mutarotase-like"/>
    <property type="match status" value="1"/>
</dbReference>
<keyword evidence="4" id="KW-0326">Glycosidase</keyword>
<name>A0A183CX86_9BILA</name>
<accession>A0A183CX86</accession>
<dbReference type="Pfam" id="PF13802">
    <property type="entry name" value="Gal_mutarotas_2"/>
    <property type="match status" value="1"/>
</dbReference>
<dbReference type="GO" id="GO:0005975">
    <property type="term" value="P:carbohydrate metabolic process"/>
    <property type="evidence" value="ECO:0007669"/>
    <property type="project" value="InterPro"/>
</dbReference>
<dbReference type="CDD" id="cd14752">
    <property type="entry name" value="GH31_N"/>
    <property type="match status" value="1"/>
</dbReference>
<evidence type="ECO:0000256" key="4">
    <source>
        <dbReference type="RuleBase" id="RU361185"/>
    </source>
</evidence>
<evidence type="ECO:0000259" key="6">
    <source>
        <dbReference type="Pfam" id="PF13802"/>
    </source>
</evidence>
<evidence type="ECO:0000256" key="2">
    <source>
        <dbReference type="ARBA" id="ARBA00023180"/>
    </source>
</evidence>
<dbReference type="GO" id="GO:0030246">
    <property type="term" value="F:carbohydrate binding"/>
    <property type="evidence" value="ECO:0007669"/>
    <property type="project" value="InterPro"/>
</dbReference>
<evidence type="ECO:0000256" key="1">
    <source>
        <dbReference type="ARBA" id="ARBA00007806"/>
    </source>
</evidence>
<dbReference type="InterPro" id="IPR025887">
    <property type="entry name" value="Glyco_hydro_31_N_dom"/>
</dbReference>
<evidence type="ECO:0000256" key="3">
    <source>
        <dbReference type="ARBA" id="ARBA00041343"/>
    </source>
</evidence>
<feature type="domain" description="Glycoside hydrolase family 31 N-terminal" evidence="6">
    <location>
        <begin position="100"/>
        <end position="173"/>
    </location>
</feature>
<dbReference type="Gene3D" id="3.20.20.80">
    <property type="entry name" value="Glycosidases"/>
    <property type="match status" value="1"/>
</dbReference>
<dbReference type="SUPFAM" id="SSF51445">
    <property type="entry name" value="(Trans)glycosidases"/>
    <property type="match status" value="1"/>
</dbReference>
<evidence type="ECO:0000313" key="7">
    <source>
        <dbReference type="WBParaSite" id="GPUH_0000107701-mRNA-1"/>
    </source>
</evidence>
<proteinExistence type="inferred from homology"/>
<dbReference type="InterPro" id="IPR011013">
    <property type="entry name" value="Gal_mutarotase_sf_dom"/>
</dbReference>